<dbReference type="FunFam" id="3.30.160.60:FF:001732">
    <property type="entry name" value="Zgc:162936"/>
    <property type="match status" value="1"/>
</dbReference>
<dbReference type="GO" id="GO:0000981">
    <property type="term" value="F:DNA-binding transcription factor activity, RNA polymerase II-specific"/>
    <property type="evidence" value="ECO:0007669"/>
    <property type="project" value="TreeGrafter"/>
</dbReference>
<evidence type="ECO:0000256" key="7">
    <source>
        <dbReference type="PROSITE-ProRule" id="PRU00042"/>
    </source>
</evidence>
<feature type="compositionally biased region" description="Polar residues" evidence="8">
    <location>
        <begin position="31"/>
        <end position="43"/>
    </location>
</feature>
<dbReference type="STRING" id="53468.A0A0R3U9W7"/>
<keyword evidence="5" id="KW-0862">Zinc</keyword>
<reference evidence="12" key="1">
    <citation type="submission" date="2017-02" db="UniProtKB">
        <authorList>
            <consortium name="WormBaseParasite"/>
        </authorList>
    </citation>
    <scope>IDENTIFICATION</scope>
</reference>
<sequence>MENTSPISTSLDMSWYRFVPELPGTLPTFVSSTPLNIQNQKPTSSSNRDSGLGSSTLTSSYLSPNAAAFSIDRLLGLSTELETRPRSPSSFSPQPLDLSVHRPSKGKTFSCRYCSKTYSSRSSTRLHEATHTMPFGCTDCGRRFSRPWLLRSHRRTHTGERPFACPICARKFSDRSNMRAHRRLHRPR</sequence>
<dbReference type="PANTHER" id="PTHR24388">
    <property type="entry name" value="ZINC FINGER PROTEIN"/>
    <property type="match status" value="1"/>
</dbReference>
<dbReference type="Gene3D" id="3.30.160.60">
    <property type="entry name" value="Classic Zinc Finger"/>
    <property type="match status" value="3"/>
</dbReference>
<dbReference type="InterPro" id="IPR050527">
    <property type="entry name" value="Snail/Krueppel_Znf"/>
</dbReference>
<feature type="domain" description="C2H2-type" evidence="9">
    <location>
        <begin position="135"/>
        <end position="162"/>
    </location>
</feature>
<dbReference type="GO" id="GO:0045893">
    <property type="term" value="P:positive regulation of DNA-templated transcription"/>
    <property type="evidence" value="ECO:0007669"/>
    <property type="project" value="UniProtKB-ARBA"/>
</dbReference>
<dbReference type="PROSITE" id="PS50157">
    <property type="entry name" value="ZINC_FINGER_C2H2_2"/>
    <property type="match status" value="3"/>
</dbReference>
<dbReference type="GO" id="GO:0005694">
    <property type="term" value="C:chromosome"/>
    <property type="evidence" value="ECO:0007669"/>
    <property type="project" value="UniProtKB-ARBA"/>
</dbReference>
<feature type="compositionally biased region" description="Low complexity" evidence="8">
    <location>
        <begin position="44"/>
        <end position="56"/>
    </location>
</feature>
<evidence type="ECO:0000313" key="12">
    <source>
        <dbReference type="WBParaSite" id="MCOS_0000371501-mRNA-1"/>
    </source>
</evidence>
<name>A0A0R3U9W7_MESCO</name>
<dbReference type="SMART" id="SM00355">
    <property type="entry name" value="ZnF_C2H2"/>
    <property type="match status" value="3"/>
</dbReference>
<feature type="domain" description="C2H2-type" evidence="9">
    <location>
        <begin position="109"/>
        <end position="132"/>
    </location>
</feature>
<keyword evidence="2" id="KW-0479">Metal-binding</keyword>
<evidence type="ECO:0000313" key="10">
    <source>
        <dbReference type="EMBL" id="VDD77713.1"/>
    </source>
</evidence>
<evidence type="ECO:0000313" key="11">
    <source>
        <dbReference type="Proteomes" id="UP000267029"/>
    </source>
</evidence>
<keyword evidence="4 7" id="KW-0863">Zinc-finger</keyword>
<dbReference type="GO" id="GO:0005634">
    <property type="term" value="C:nucleus"/>
    <property type="evidence" value="ECO:0007669"/>
    <property type="project" value="UniProtKB-SubCell"/>
</dbReference>
<dbReference type="GO" id="GO:0008270">
    <property type="term" value="F:zinc ion binding"/>
    <property type="evidence" value="ECO:0007669"/>
    <property type="project" value="UniProtKB-KW"/>
</dbReference>
<dbReference type="FunFam" id="3.30.160.60:FF:000180">
    <property type="entry name" value="Zinc finger protein 689"/>
    <property type="match status" value="1"/>
</dbReference>
<gene>
    <name evidence="10" type="ORF">MCOS_LOCUS3716</name>
</gene>
<dbReference type="OrthoDB" id="6284678at2759"/>
<keyword evidence="3" id="KW-0677">Repeat</keyword>
<feature type="region of interest" description="Disordered" evidence="8">
    <location>
        <begin position="31"/>
        <end position="56"/>
    </location>
</feature>
<evidence type="ECO:0000256" key="2">
    <source>
        <dbReference type="ARBA" id="ARBA00022723"/>
    </source>
</evidence>
<evidence type="ECO:0000256" key="3">
    <source>
        <dbReference type="ARBA" id="ARBA00022737"/>
    </source>
</evidence>
<proteinExistence type="predicted"/>
<dbReference type="Pfam" id="PF00096">
    <property type="entry name" value="zf-C2H2"/>
    <property type="match status" value="2"/>
</dbReference>
<dbReference type="AlphaFoldDB" id="A0A0R3U9W7"/>
<dbReference type="InterPro" id="IPR013087">
    <property type="entry name" value="Znf_C2H2_type"/>
</dbReference>
<evidence type="ECO:0000256" key="8">
    <source>
        <dbReference type="SAM" id="MobiDB-lite"/>
    </source>
</evidence>
<organism evidence="12">
    <name type="scientific">Mesocestoides corti</name>
    <name type="common">Flatworm</name>
    <dbReference type="NCBI Taxonomy" id="53468"/>
    <lineage>
        <taxon>Eukaryota</taxon>
        <taxon>Metazoa</taxon>
        <taxon>Spiralia</taxon>
        <taxon>Lophotrochozoa</taxon>
        <taxon>Platyhelminthes</taxon>
        <taxon>Cestoda</taxon>
        <taxon>Eucestoda</taxon>
        <taxon>Cyclophyllidea</taxon>
        <taxon>Mesocestoididae</taxon>
        <taxon>Mesocestoides</taxon>
    </lineage>
</organism>
<keyword evidence="11" id="KW-1185">Reference proteome</keyword>
<dbReference type="EMBL" id="UXSR01000947">
    <property type="protein sequence ID" value="VDD77713.1"/>
    <property type="molecule type" value="Genomic_DNA"/>
</dbReference>
<dbReference type="InterPro" id="IPR036236">
    <property type="entry name" value="Znf_C2H2_sf"/>
</dbReference>
<evidence type="ECO:0000256" key="6">
    <source>
        <dbReference type="ARBA" id="ARBA00023242"/>
    </source>
</evidence>
<feature type="domain" description="C2H2-type" evidence="9">
    <location>
        <begin position="163"/>
        <end position="188"/>
    </location>
</feature>
<dbReference type="PROSITE" id="PS00028">
    <property type="entry name" value="ZINC_FINGER_C2H2_1"/>
    <property type="match status" value="3"/>
</dbReference>
<dbReference type="GO" id="GO:0000978">
    <property type="term" value="F:RNA polymerase II cis-regulatory region sequence-specific DNA binding"/>
    <property type="evidence" value="ECO:0007669"/>
    <property type="project" value="TreeGrafter"/>
</dbReference>
<dbReference type="WBParaSite" id="MCOS_0000371501-mRNA-1">
    <property type="protein sequence ID" value="MCOS_0000371501-mRNA-1"/>
    <property type="gene ID" value="MCOS_0000371501"/>
</dbReference>
<protein>
    <submittedName>
        <fullName evidence="12">Protein krueppel</fullName>
    </submittedName>
</protein>
<keyword evidence="6" id="KW-0539">Nucleus</keyword>
<accession>A0A0R3U9W7</accession>
<evidence type="ECO:0000256" key="4">
    <source>
        <dbReference type="ARBA" id="ARBA00022771"/>
    </source>
</evidence>
<dbReference type="Proteomes" id="UP000267029">
    <property type="component" value="Unassembled WGS sequence"/>
</dbReference>
<dbReference type="PANTHER" id="PTHR24388:SF54">
    <property type="entry name" value="PROTEIN ESCARGOT"/>
    <property type="match status" value="1"/>
</dbReference>
<evidence type="ECO:0000256" key="1">
    <source>
        <dbReference type="ARBA" id="ARBA00004123"/>
    </source>
</evidence>
<dbReference type="SUPFAM" id="SSF57667">
    <property type="entry name" value="beta-beta-alpha zinc fingers"/>
    <property type="match status" value="2"/>
</dbReference>
<reference evidence="10 11" key="2">
    <citation type="submission" date="2018-10" db="EMBL/GenBank/DDBJ databases">
        <authorList>
            <consortium name="Pathogen Informatics"/>
        </authorList>
    </citation>
    <scope>NUCLEOTIDE SEQUENCE [LARGE SCALE GENOMIC DNA]</scope>
</reference>
<comment type="subcellular location">
    <subcellularLocation>
        <location evidence="1">Nucleus</location>
    </subcellularLocation>
</comment>
<evidence type="ECO:0000256" key="5">
    <source>
        <dbReference type="ARBA" id="ARBA00022833"/>
    </source>
</evidence>
<evidence type="ECO:0000259" key="9">
    <source>
        <dbReference type="PROSITE" id="PS50157"/>
    </source>
</evidence>